<dbReference type="GO" id="GO:0005856">
    <property type="term" value="C:cytoskeleton"/>
    <property type="evidence" value="ECO:0007669"/>
    <property type="project" value="UniProtKB-SubCell"/>
</dbReference>
<keyword evidence="3" id="KW-0963">Cytoplasm</keyword>
<comment type="subcellular location">
    <subcellularLocation>
        <location evidence="1">Cytoplasm</location>
        <location evidence="1">Cytoskeleton</location>
    </subcellularLocation>
</comment>
<reference evidence="5" key="1">
    <citation type="submission" date="2021-02" db="EMBL/GenBank/DDBJ databases">
        <authorList>
            <person name="Nowell W R."/>
        </authorList>
    </citation>
    <scope>NUCLEOTIDE SEQUENCE</scope>
</reference>
<dbReference type="GO" id="GO:0005198">
    <property type="term" value="F:structural molecule activity"/>
    <property type="evidence" value="ECO:0007669"/>
    <property type="project" value="InterPro"/>
</dbReference>
<comment type="caution">
    <text evidence="5">The sequence shown here is derived from an EMBL/GenBank/DDBJ whole genome shotgun (WGS) entry which is preliminary data.</text>
</comment>
<dbReference type="AlphaFoldDB" id="A0A821H087"/>
<evidence type="ECO:0000259" key="4">
    <source>
        <dbReference type="PROSITE" id="PS50106"/>
    </source>
</evidence>
<protein>
    <recommendedName>
        <fullName evidence="4">PDZ domain-containing protein</fullName>
    </recommendedName>
</protein>
<dbReference type="Gene3D" id="2.30.42.10">
    <property type="match status" value="1"/>
</dbReference>
<dbReference type="Proteomes" id="UP000663873">
    <property type="component" value="Unassembled WGS sequence"/>
</dbReference>
<dbReference type="PANTHER" id="PTHR10554:SF1">
    <property type="entry name" value="FI16515P1"/>
    <property type="match status" value="1"/>
</dbReference>
<gene>
    <name evidence="5" type="ORF">UJA718_LOCUS35076</name>
</gene>
<keyword evidence="3" id="KW-0206">Cytoskeleton</keyword>
<dbReference type="GO" id="GO:0016010">
    <property type="term" value="C:dystrophin-associated glycoprotein complex"/>
    <property type="evidence" value="ECO:0007669"/>
    <property type="project" value="TreeGrafter"/>
</dbReference>
<sequence>MHRCQRSEPNEILFEDQVTLSDGRSKPYLVLLQLTSESLIIRPRNTISTSSLNNKEIQTVEPRHVIIARNSITRSFGFSIKGGSDTGFPILISRVLDINAHLLNIGDAIFKINNEDISNLTHDQVISKLRDVRNNHVNLTIKYMNNMATYLRLTSQKFRPSVSILQNYLTIPNILSNRARRDQKVRSAIYPYEYNSYAKQNDLPLAISEKLK</sequence>
<dbReference type="EMBL" id="CAJOBP010032417">
    <property type="protein sequence ID" value="CAF4677704.1"/>
    <property type="molecule type" value="Genomic_DNA"/>
</dbReference>
<dbReference type="InterPro" id="IPR036034">
    <property type="entry name" value="PDZ_sf"/>
</dbReference>
<dbReference type="PANTHER" id="PTHR10554">
    <property type="entry name" value="SYNTROPHIN"/>
    <property type="match status" value="1"/>
</dbReference>
<evidence type="ECO:0000256" key="1">
    <source>
        <dbReference type="ARBA" id="ARBA00004245"/>
    </source>
</evidence>
<evidence type="ECO:0000313" key="6">
    <source>
        <dbReference type="Proteomes" id="UP000663873"/>
    </source>
</evidence>
<accession>A0A821H087</accession>
<comment type="similarity">
    <text evidence="2">Belongs to the syntrophin family.</text>
</comment>
<keyword evidence="6" id="KW-1185">Reference proteome</keyword>
<proteinExistence type="inferred from homology"/>
<name>A0A821H087_9BILA</name>
<dbReference type="SUPFAM" id="SSF50156">
    <property type="entry name" value="PDZ domain-like"/>
    <property type="match status" value="1"/>
</dbReference>
<evidence type="ECO:0000313" key="5">
    <source>
        <dbReference type="EMBL" id="CAF4677704.1"/>
    </source>
</evidence>
<dbReference type="InterPro" id="IPR015482">
    <property type="entry name" value="Syntrophin"/>
</dbReference>
<organism evidence="5 6">
    <name type="scientific">Rotaria socialis</name>
    <dbReference type="NCBI Taxonomy" id="392032"/>
    <lineage>
        <taxon>Eukaryota</taxon>
        <taxon>Metazoa</taxon>
        <taxon>Spiralia</taxon>
        <taxon>Gnathifera</taxon>
        <taxon>Rotifera</taxon>
        <taxon>Eurotatoria</taxon>
        <taxon>Bdelloidea</taxon>
        <taxon>Philodinida</taxon>
        <taxon>Philodinidae</taxon>
        <taxon>Rotaria</taxon>
    </lineage>
</organism>
<dbReference type="InterPro" id="IPR001478">
    <property type="entry name" value="PDZ"/>
</dbReference>
<feature type="domain" description="PDZ" evidence="4">
    <location>
        <begin position="64"/>
        <end position="131"/>
    </location>
</feature>
<dbReference type="Pfam" id="PF00595">
    <property type="entry name" value="PDZ"/>
    <property type="match status" value="1"/>
</dbReference>
<dbReference type="SMART" id="SM00228">
    <property type="entry name" value="PDZ"/>
    <property type="match status" value="1"/>
</dbReference>
<feature type="non-terminal residue" evidence="5">
    <location>
        <position position="1"/>
    </location>
</feature>
<evidence type="ECO:0000256" key="3">
    <source>
        <dbReference type="ARBA" id="ARBA00023212"/>
    </source>
</evidence>
<evidence type="ECO:0000256" key="2">
    <source>
        <dbReference type="ARBA" id="ARBA00010798"/>
    </source>
</evidence>
<dbReference type="PROSITE" id="PS50106">
    <property type="entry name" value="PDZ"/>
    <property type="match status" value="1"/>
</dbReference>